<name>A0A1I4I4B1_9EURY</name>
<proteinExistence type="predicted"/>
<dbReference type="RefSeq" id="WP_089871731.1">
    <property type="nucleotide sequence ID" value="NZ_FOTC01000007.1"/>
</dbReference>
<feature type="region of interest" description="Disordered" evidence="1">
    <location>
        <begin position="29"/>
        <end position="65"/>
    </location>
</feature>
<reference evidence="3" key="1">
    <citation type="submission" date="2016-10" db="EMBL/GenBank/DDBJ databases">
        <authorList>
            <person name="Varghese N."/>
            <person name="Submissions S."/>
        </authorList>
    </citation>
    <scope>NUCLEOTIDE SEQUENCE [LARGE SCALE GENOMIC DNA]</scope>
    <source>
        <strain evidence="3">CGMCC 1.7738</strain>
    </source>
</reference>
<dbReference type="EMBL" id="FOTC01000007">
    <property type="protein sequence ID" value="SFL49205.1"/>
    <property type="molecule type" value="Genomic_DNA"/>
</dbReference>
<dbReference type="PROSITE" id="PS51318">
    <property type="entry name" value="TAT"/>
    <property type="match status" value="1"/>
</dbReference>
<keyword evidence="3" id="KW-1185">Reference proteome</keyword>
<organism evidence="2 3">
    <name type="scientific">Halogranum rubrum</name>
    <dbReference type="NCBI Taxonomy" id="553466"/>
    <lineage>
        <taxon>Archaea</taxon>
        <taxon>Methanobacteriati</taxon>
        <taxon>Methanobacteriota</taxon>
        <taxon>Stenosarchaea group</taxon>
        <taxon>Halobacteria</taxon>
        <taxon>Halobacteriales</taxon>
        <taxon>Haloferacaceae</taxon>
    </lineage>
</organism>
<dbReference type="Proteomes" id="UP000199607">
    <property type="component" value="Unassembled WGS sequence"/>
</dbReference>
<gene>
    <name evidence="2" type="ORF">SAMN04487950_3959</name>
</gene>
<dbReference type="InterPro" id="IPR006311">
    <property type="entry name" value="TAT_signal"/>
</dbReference>
<feature type="region of interest" description="Disordered" evidence="1">
    <location>
        <begin position="158"/>
        <end position="185"/>
    </location>
</feature>
<dbReference type="STRING" id="553466.SAMN04487950_3959"/>
<accession>A0A1I4I4B1</accession>
<evidence type="ECO:0000256" key="1">
    <source>
        <dbReference type="SAM" id="MobiDB-lite"/>
    </source>
</evidence>
<feature type="compositionally biased region" description="Low complexity" evidence="1">
    <location>
        <begin position="165"/>
        <end position="177"/>
    </location>
</feature>
<protein>
    <submittedName>
        <fullName evidence="2">Uncharacterized protein</fullName>
    </submittedName>
</protein>
<dbReference type="PROSITE" id="PS51257">
    <property type="entry name" value="PROKAR_LIPOPROTEIN"/>
    <property type="match status" value="1"/>
</dbReference>
<sequence>MPRSRRALLEATGGTLGSLALASVAGCLAGAPTGGGAGRDESTTEATTQTQTDEPETSAEPEQSTATTFDTFEQWLPDPTETLLPDGYGVQCFDVASIRAREADIHPRSYSRLEDEMSATLPHRFVDVDDVDAALQVDFVMNVALGSFDPDAIGEKIASERQSKPTASTATTPTRTPTPEPELNQYRGFDLYGTERIYAVSEDAVMNVSPMHRGDPLDFTKAFVDAQAGEVGRYADGNEYVASMFELVDDPHACWCYPEAMDGSTSRGFREDVITGELKTWRFGAETTRLTFANTYPDAEAAANSGFEAYIENESDRFGAYDGLDVQTEDRLVWVEGTIPTGEFDHLSAGGPGDSVNTPN</sequence>
<evidence type="ECO:0000313" key="2">
    <source>
        <dbReference type="EMBL" id="SFL49205.1"/>
    </source>
</evidence>
<dbReference type="AlphaFoldDB" id="A0A1I4I4B1"/>
<evidence type="ECO:0000313" key="3">
    <source>
        <dbReference type="Proteomes" id="UP000199607"/>
    </source>
</evidence>